<evidence type="ECO:0000313" key="2">
    <source>
        <dbReference type="EMBL" id="SEM99993.1"/>
    </source>
</evidence>
<sequence>MKQNRKVIEDNTLINLITPVGLTFQKDSVTVGEIKGSIYGAYKYPQKVGYGWIADIASEKNAITTITYYPDDSLLEGLSDSVKKYKEKAANAKTALEYSRATRAAECANEMVTKIDSNNESIGQISILTMPLCTKENEEAIQAVDRSVKSAYMRNFIKLHKMSREQEQAYKAMSPYYANQPQIDTMLKRIMPLSTVVGGFPFASSGFVDDNGYYWGLNSEKGLMALDAWCRGGDRTNSNFAVLGKSGTGKSTFIKHLIEIEYMRGTRILIIDPEGEYAKITTMLGGQVLNATGGKGARSNPLEFKAAPKLNKDDIKDDDDKKADLYKDSIGALALHLKTLEVFYRLYKPSLTDAQSDLLKQVLIELYLKFGITWNTDVTKLKSTDYPIQSDLLELLKEKAKDKASPYKSDYDQLVLYFTDIAQGGDSFIWNGHSTINSNSNVICFDTNELQNVSPNIKGAQYYNLTTWCWNEMTKNPNERVLLICDEAHLMIDKRVPEALYFLKSASKRCRKFTSGIVVASQSVVDFLADEIKAAGQALLDQPCYKVLFGTDGQNLTETANLFNLTNPQIELLEKQEIGVGITIVGKNKMKTYFDLPDYKFEFMGVPKVTGGAVGRKKSA</sequence>
<dbReference type="STRING" id="474960.SAMN05216180_2405"/>
<name>A0A1H8CXY6_9FIRM</name>
<dbReference type="InterPro" id="IPR051162">
    <property type="entry name" value="T4SS_component"/>
</dbReference>
<protein>
    <recommendedName>
        <fullName evidence="1">AAA+ ATPase domain-containing protein</fullName>
    </recommendedName>
</protein>
<dbReference type="InterPro" id="IPR002789">
    <property type="entry name" value="HerA_central"/>
</dbReference>
<gene>
    <name evidence="2" type="ORF">SAMN05216180_2405</name>
</gene>
<dbReference type="PANTHER" id="PTHR30121:SF6">
    <property type="entry name" value="SLR6007 PROTEIN"/>
    <property type="match status" value="1"/>
</dbReference>
<evidence type="ECO:0000313" key="3">
    <source>
        <dbReference type="Proteomes" id="UP000199158"/>
    </source>
</evidence>
<evidence type="ECO:0000259" key="1">
    <source>
        <dbReference type="SMART" id="SM00382"/>
    </source>
</evidence>
<proteinExistence type="predicted"/>
<dbReference type="RefSeq" id="WP_162840907.1">
    <property type="nucleotide sequence ID" value="NZ_FOCG01000002.1"/>
</dbReference>
<feature type="domain" description="AAA+ ATPase" evidence="1">
    <location>
        <begin position="236"/>
        <end position="544"/>
    </location>
</feature>
<dbReference type="AlphaFoldDB" id="A0A1H8CXY6"/>
<accession>A0A1H8CXY6</accession>
<dbReference type="CDD" id="cd01127">
    <property type="entry name" value="TrwB_TraG_TraD_VirD4"/>
    <property type="match status" value="1"/>
</dbReference>
<dbReference type="Gene3D" id="3.40.50.300">
    <property type="entry name" value="P-loop containing nucleotide triphosphate hydrolases"/>
    <property type="match status" value="1"/>
</dbReference>
<dbReference type="Proteomes" id="UP000199158">
    <property type="component" value="Unassembled WGS sequence"/>
</dbReference>
<dbReference type="PANTHER" id="PTHR30121">
    <property type="entry name" value="UNCHARACTERIZED PROTEIN YJGR-RELATED"/>
    <property type="match status" value="1"/>
</dbReference>
<reference evidence="2 3" key="1">
    <citation type="submission" date="2016-10" db="EMBL/GenBank/DDBJ databases">
        <authorList>
            <person name="de Groot N.N."/>
        </authorList>
    </citation>
    <scope>NUCLEOTIDE SEQUENCE [LARGE SCALE GENOMIC DNA]</scope>
    <source>
        <strain evidence="2 3">CGMCC 1.5070</strain>
    </source>
</reference>
<organism evidence="2 3">
    <name type="scientific">Hydrogenoanaerobacterium saccharovorans</name>
    <dbReference type="NCBI Taxonomy" id="474960"/>
    <lineage>
        <taxon>Bacteria</taxon>
        <taxon>Bacillati</taxon>
        <taxon>Bacillota</taxon>
        <taxon>Clostridia</taxon>
        <taxon>Eubacteriales</taxon>
        <taxon>Oscillospiraceae</taxon>
        <taxon>Hydrogenoanaerobacterium</taxon>
    </lineage>
</organism>
<dbReference type="InterPro" id="IPR003593">
    <property type="entry name" value="AAA+_ATPase"/>
</dbReference>
<dbReference type="Gene3D" id="1.10.8.730">
    <property type="match status" value="1"/>
</dbReference>
<dbReference type="Pfam" id="PF01935">
    <property type="entry name" value="DUF87"/>
    <property type="match status" value="1"/>
</dbReference>
<dbReference type="InterPro" id="IPR027417">
    <property type="entry name" value="P-loop_NTPase"/>
</dbReference>
<keyword evidence="3" id="KW-1185">Reference proteome</keyword>
<dbReference type="EMBL" id="FOCG01000002">
    <property type="protein sequence ID" value="SEM99993.1"/>
    <property type="molecule type" value="Genomic_DNA"/>
</dbReference>
<dbReference type="SMART" id="SM00382">
    <property type="entry name" value="AAA"/>
    <property type="match status" value="1"/>
</dbReference>
<dbReference type="SUPFAM" id="SSF52540">
    <property type="entry name" value="P-loop containing nucleoside triphosphate hydrolases"/>
    <property type="match status" value="1"/>
</dbReference>